<reference evidence="2 3" key="1">
    <citation type="submission" date="2018-10" db="EMBL/GenBank/DDBJ databases">
        <title>Genome sequencing of Pedobacter jejuensis TNB23.</title>
        <authorList>
            <person name="Cho Y.-J."/>
            <person name="Cho A."/>
            <person name="Kim O.-S."/>
        </authorList>
    </citation>
    <scope>NUCLEOTIDE SEQUENCE [LARGE SCALE GENOMIC DNA]</scope>
    <source>
        <strain evidence="2 3">TNB23</strain>
    </source>
</reference>
<name>A0A3N0BXZ8_9SPHI</name>
<evidence type="ECO:0000313" key="3">
    <source>
        <dbReference type="Proteomes" id="UP000274046"/>
    </source>
</evidence>
<feature type="transmembrane region" description="Helical" evidence="1">
    <location>
        <begin position="14"/>
        <end position="32"/>
    </location>
</feature>
<dbReference type="RefSeq" id="WP_123205217.1">
    <property type="nucleotide sequence ID" value="NZ_RBEE01000011.1"/>
</dbReference>
<comment type="caution">
    <text evidence="2">The sequence shown here is derived from an EMBL/GenBank/DDBJ whole genome shotgun (WGS) entry which is preliminary data.</text>
</comment>
<organism evidence="2 3">
    <name type="scientific">Pedobacter jejuensis</name>
    <dbReference type="NCBI Taxonomy" id="1268550"/>
    <lineage>
        <taxon>Bacteria</taxon>
        <taxon>Pseudomonadati</taxon>
        <taxon>Bacteroidota</taxon>
        <taxon>Sphingobacteriia</taxon>
        <taxon>Sphingobacteriales</taxon>
        <taxon>Sphingobacteriaceae</taxon>
        <taxon>Pedobacter</taxon>
    </lineage>
</organism>
<evidence type="ECO:0000313" key="2">
    <source>
        <dbReference type="EMBL" id="RNL54590.1"/>
    </source>
</evidence>
<proteinExistence type="predicted"/>
<keyword evidence="1" id="KW-0472">Membrane</keyword>
<keyword evidence="3" id="KW-1185">Reference proteome</keyword>
<protein>
    <submittedName>
        <fullName evidence="2">Uncharacterized protein</fullName>
    </submittedName>
</protein>
<gene>
    <name evidence="2" type="ORF">D7004_07320</name>
</gene>
<accession>A0A3N0BXZ8</accession>
<dbReference type="AlphaFoldDB" id="A0A3N0BXZ8"/>
<evidence type="ECO:0000256" key="1">
    <source>
        <dbReference type="SAM" id="Phobius"/>
    </source>
</evidence>
<keyword evidence="1" id="KW-1133">Transmembrane helix</keyword>
<dbReference type="EMBL" id="RBEE01000011">
    <property type="protein sequence ID" value="RNL54590.1"/>
    <property type="molecule type" value="Genomic_DNA"/>
</dbReference>
<keyword evidence="1" id="KW-0812">Transmembrane</keyword>
<dbReference type="Proteomes" id="UP000274046">
    <property type="component" value="Unassembled WGS sequence"/>
</dbReference>
<sequence length="84" mass="9857">MAHLEVERKPKRPWWVWLLIILLLIALAVLIFNRYNSNGEKSATDSISNAKLNTRTLNFGKYEVNNPDLKMPFRVQEILFITKN</sequence>